<evidence type="ECO:0000313" key="1">
    <source>
        <dbReference type="EMBL" id="KAH8096841.1"/>
    </source>
</evidence>
<protein>
    <submittedName>
        <fullName evidence="1">Uncharacterized protein</fullName>
    </submittedName>
</protein>
<dbReference type="Proteomes" id="UP000813824">
    <property type="component" value="Unassembled WGS sequence"/>
</dbReference>
<accession>A0A8K0XNZ7</accession>
<dbReference type="AlphaFoldDB" id="A0A8K0XNZ7"/>
<dbReference type="OrthoDB" id="3269456at2759"/>
<name>A0A8K0XNZ7_9AGAR</name>
<proteinExistence type="predicted"/>
<keyword evidence="2" id="KW-1185">Reference proteome</keyword>
<gene>
    <name evidence="1" type="ORF">BXZ70DRAFT_1009519</name>
</gene>
<organism evidence="1 2">
    <name type="scientific">Cristinia sonorae</name>
    <dbReference type="NCBI Taxonomy" id="1940300"/>
    <lineage>
        <taxon>Eukaryota</taxon>
        <taxon>Fungi</taxon>
        <taxon>Dikarya</taxon>
        <taxon>Basidiomycota</taxon>
        <taxon>Agaricomycotina</taxon>
        <taxon>Agaricomycetes</taxon>
        <taxon>Agaricomycetidae</taxon>
        <taxon>Agaricales</taxon>
        <taxon>Pleurotineae</taxon>
        <taxon>Stephanosporaceae</taxon>
        <taxon>Cristinia</taxon>
    </lineage>
</organism>
<reference evidence="1" key="1">
    <citation type="journal article" date="2021" name="New Phytol.">
        <title>Evolutionary innovations through gain and loss of genes in the ectomycorrhizal Boletales.</title>
        <authorList>
            <person name="Wu G."/>
            <person name="Miyauchi S."/>
            <person name="Morin E."/>
            <person name="Kuo A."/>
            <person name="Drula E."/>
            <person name="Varga T."/>
            <person name="Kohler A."/>
            <person name="Feng B."/>
            <person name="Cao Y."/>
            <person name="Lipzen A."/>
            <person name="Daum C."/>
            <person name="Hundley H."/>
            <person name="Pangilinan J."/>
            <person name="Johnson J."/>
            <person name="Barry K."/>
            <person name="LaButti K."/>
            <person name="Ng V."/>
            <person name="Ahrendt S."/>
            <person name="Min B."/>
            <person name="Choi I.G."/>
            <person name="Park H."/>
            <person name="Plett J.M."/>
            <person name="Magnuson J."/>
            <person name="Spatafora J.W."/>
            <person name="Nagy L.G."/>
            <person name="Henrissat B."/>
            <person name="Grigoriev I.V."/>
            <person name="Yang Z.L."/>
            <person name="Xu J."/>
            <person name="Martin F.M."/>
        </authorList>
    </citation>
    <scope>NUCLEOTIDE SEQUENCE</scope>
    <source>
        <strain evidence="1">KKN 215</strain>
    </source>
</reference>
<dbReference type="EMBL" id="JAEVFJ010000022">
    <property type="protein sequence ID" value="KAH8096841.1"/>
    <property type="molecule type" value="Genomic_DNA"/>
</dbReference>
<comment type="caution">
    <text evidence="1">The sequence shown here is derived from an EMBL/GenBank/DDBJ whole genome shotgun (WGS) entry which is preliminary data.</text>
</comment>
<sequence length="316" mass="35451">MNTYLDQLFGSLEKYRAELKAVMDREAGGKNQSLQLGVMGQPDRARVATAALSRAPTSSHSRVDIVYPDVKEGSPEEMVFRIQGFIVSAQLPPFMQTPRSSGKTLQPKQSVKITGLGLEEFDQALKGIQALRDVVSSQYDYTTLTPWKVETEHTFSTLEASNCYFSSSHEASGQETVTLGKHVDPMGILLKIGQELRSVHVQDMWWLTMSVCIVSYQQISPGFIRPGHLVELQVGVCSVPIGKGKNMMLVKLRSVCVLSRLVEHDFNTMNLQRMINVAPMNKVKRKVGYDEDVEEMETSIEKRMRISDDQDENMTN</sequence>
<evidence type="ECO:0000313" key="2">
    <source>
        <dbReference type="Proteomes" id="UP000813824"/>
    </source>
</evidence>